<feature type="region of interest" description="Disordered" evidence="1">
    <location>
        <begin position="339"/>
        <end position="364"/>
    </location>
</feature>
<gene>
    <name evidence="2" type="ORF">F5878DRAFT_643678</name>
</gene>
<keyword evidence="3" id="KW-1185">Reference proteome</keyword>
<proteinExistence type="predicted"/>
<dbReference type="AlphaFoldDB" id="A0AA38UB92"/>
<reference evidence="2" key="1">
    <citation type="submission" date="2022-08" db="EMBL/GenBank/DDBJ databases">
        <authorList>
            <consortium name="DOE Joint Genome Institute"/>
            <person name="Min B."/>
            <person name="Riley R."/>
            <person name="Sierra-Patev S."/>
            <person name="Naranjo-Ortiz M."/>
            <person name="Looney B."/>
            <person name="Konkel Z."/>
            <person name="Slot J.C."/>
            <person name="Sakamoto Y."/>
            <person name="Steenwyk J.L."/>
            <person name="Rokas A."/>
            <person name="Carro J."/>
            <person name="Camarero S."/>
            <person name="Ferreira P."/>
            <person name="Molpeceres G."/>
            <person name="Ruiz-Duenas F.J."/>
            <person name="Serrano A."/>
            <person name="Henrissat B."/>
            <person name="Drula E."/>
            <person name="Hughes K.W."/>
            <person name="Mata J.L."/>
            <person name="Ishikawa N.K."/>
            <person name="Vargas-Isla R."/>
            <person name="Ushijima S."/>
            <person name="Smith C.A."/>
            <person name="Ahrendt S."/>
            <person name="Andreopoulos W."/>
            <person name="He G."/>
            <person name="Labutti K."/>
            <person name="Lipzen A."/>
            <person name="Ng V."/>
            <person name="Sandor L."/>
            <person name="Barry K."/>
            <person name="Martinez A.T."/>
            <person name="Xiao Y."/>
            <person name="Gibbons J.G."/>
            <person name="Terashima K."/>
            <person name="Hibbett D.S."/>
            <person name="Grigoriev I.V."/>
        </authorList>
    </citation>
    <scope>NUCLEOTIDE SEQUENCE</scope>
    <source>
        <strain evidence="2">TFB9207</strain>
    </source>
</reference>
<evidence type="ECO:0000313" key="3">
    <source>
        <dbReference type="Proteomes" id="UP001163846"/>
    </source>
</evidence>
<dbReference type="Proteomes" id="UP001163846">
    <property type="component" value="Unassembled WGS sequence"/>
</dbReference>
<accession>A0AA38UB92</accession>
<feature type="compositionally biased region" description="Polar residues" evidence="1">
    <location>
        <begin position="339"/>
        <end position="356"/>
    </location>
</feature>
<feature type="region of interest" description="Disordered" evidence="1">
    <location>
        <begin position="223"/>
        <end position="296"/>
    </location>
</feature>
<feature type="compositionally biased region" description="Low complexity" evidence="1">
    <location>
        <begin position="286"/>
        <end position="296"/>
    </location>
</feature>
<evidence type="ECO:0000313" key="2">
    <source>
        <dbReference type="EMBL" id="KAJ3836262.1"/>
    </source>
</evidence>
<feature type="region of interest" description="Disordered" evidence="1">
    <location>
        <begin position="158"/>
        <end position="200"/>
    </location>
</feature>
<feature type="compositionally biased region" description="Polar residues" evidence="1">
    <location>
        <begin position="180"/>
        <end position="200"/>
    </location>
</feature>
<comment type="caution">
    <text evidence="2">The sequence shown here is derived from an EMBL/GenBank/DDBJ whole genome shotgun (WGS) entry which is preliminary data.</text>
</comment>
<feature type="compositionally biased region" description="Polar residues" evidence="1">
    <location>
        <begin position="264"/>
        <end position="278"/>
    </location>
</feature>
<dbReference type="EMBL" id="MU806335">
    <property type="protein sequence ID" value="KAJ3836262.1"/>
    <property type="molecule type" value="Genomic_DNA"/>
</dbReference>
<name>A0AA38UB92_9AGAR</name>
<evidence type="ECO:0000256" key="1">
    <source>
        <dbReference type="SAM" id="MobiDB-lite"/>
    </source>
</evidence>
<feature type="region of interest" description="Disordered" evidence="1">
    <location>
        <begin position="38"/>
        <end position="58"/>
    </location>
</feature>
<organism evidence="2 3">
    <name type="scientific">Lentinula raphanica</name>
    <dbReference type="NCBI Taxonomy" id="153919"/>
    <lineage>
        <taxon>Eukaryota</taxon>
        <taxon>Fungi</taxon>
        <taxon>Dikarya</taxon>
        <taxon>Basidiomycota</taxon>
        <taxon>Agaricomycotina</taxon>
        <taxon>Agaricomycetes</taxon>
        <taxon>Agaricomycetidae</taxon>
        <taxon>Agaricales</taxon>
        <taxon>Marasmiineae</taxon>
        <taxon>Omphalotaceae</taxon>
        <taxon>Lentinula</taxon>
    </lineage>
</organism>
<protein>
    <submittedName>
        <fullName evidence="2">Uncharacterized protein</fullName>
    </submittedName>
</protein>
<sequence>MASLNPVDFQHHSTPHMKTRIAVRDRTPHRFQVVPLKDRKRSSSTLQLVHPPTPPSAVRKGLQDVTNIQETTPRSSSQFPGIKRISPSDANRECNLNPLSITNPVRTTSVLSKVVDRQTTLKLETPLVNPTLPGTCTVQSLSVSVSFQSVIVKPLNIVKRSPPDGRRSSPPLTGIKPPTARSSTIQTAIKSSTGASSQDATMTAIVLPPVFEFLNSPAENTPSFYKHRRRSRSSHASFSSKLPTSLARTRMTVEHLEDGGSLDGRTSNTLATRSNPTTPIIGELYTTSPDTSTTTVTESRTHAVRASIATSTSERHSEDAVRMSSKSKSWHRASKYFDSSLSKTSEQATQESQLDMSSHIPWTL</sequence>